<dbReference type="CDD" id="cd18079">
    <property type="entry name" value="S-AdoMet_synt"/>
    <property type="match status" value="1"/>
</dbReference>
<comment type="similarity">
    <text evidence="2 12">Belongs to the AdoMet synthase family.</text>
</comment>
<keyword evidence="8 11" id="KW-0460">Magnesium</keyword>
<dbReference type="EMBL" id="CAJNJQ010000945">
    <property type="protein sequence ID" value="CAE7110605.1"/>
    <property type="molecule type" value="Genomic_DNA"/>
</dbReference>
<keyword evidence="7 11" id="KW-0067">ATP-binding</keyword>
<dbReference type="Pfam" id="PF09729">
    <property type="entry name" value="Gti1_Pac2"/>
    <property type="match status" value="1"/>
</dbReference>
<evidence type="ECO:0000256" key="4">
    <source>
        <dbReference type="ARBA" id="ARBA00022679"/>
    </source>
</evidence>
<evidence type="ECO:0000256" key="6">
    <source>
        <dbReference type="ARBA" id="ARBA00022741"/>
    </source>
</evidence>
<dbReference type="InterPro" id="IPR011993">
    <property type="entry name" value="PH-like_dom_sf"/>
</dbReference>
<dbReference type="GO" id="GO:0004478">
    <property type="term" value="F:methionine adenosyltransferase activity"/>
    <property type="evidence" value="ECO:0007669"/>
    <property type="project" value="UniProtKB-EC"/>
</dbReference>
<evidence type="ECO:0000256" key="13">
    <source>
        <dbReference type="SAM" id="MobiDB-lite"/>
    </source>
</evidence>
<dbReference type="Proteomes" id="UP000663827">
    <property type="component" value="Unassembled WGS sequence"/>
</dbReference>
<evidence type="ECO:0000256" key="3">
    <source>
        <dbReference type="ARBA" id="ARBA00022563"/>
    </source>
</evidence>
<evidence type="ECO:0000256" key="12">
    <source>
        <dbReference type="RuleBase" id="RU004462"/>
    </source>
</evidence>
<comment type="caution">
    <text evidence="15">The sequence shown here is derived from an EMBL/GenBank/DDBJ whole genome shotgun (WGS) entry which is preliminary data.</text>
</comment>
<dbReference type="Pfam" id="PF02772">
    <property type="entry name" value="S-AdoMet_synt_M"/>
    <property type="match status" value="1"/>
</dbReference>
<dbReference type="Pfam" id="PF00438">
    <property type="entry name" value="S-AdoMet_synt_N"/>
    <property type="match status" value="1"/>
</dbReference>
<comment type="cofactor">
    <cofactor evidence="11">
        <name>Mg(2+)</name>
        <dbReference type="ChEBI" id="CHEBI:18420"/>
    </cofactor>
    <text evidence="11">Binds 2 magnesium ions per subunit. The magnesium ions interact primarily with the substrate.</text>
</comment>
<dbReference type="InterPro" id="IPR002133">
    <property type="entry name" value="S-AdoMet_synthetase"/>
</dbReference>
<organism evidence="15 16">
    <name type="scientific">Rhizoctonia solani</name>
    <dbReference type="NCBI Taxonomy" id="456999"/>
    <lineage>
        <taxon>Eukaryota</taxon>
        <taxon>Fungi</taxon>
        <taxon>Dikarya</taxon>
        <taxon>Basidiomycota</taxon>
        <taxon>Agaricomycotina</taxon>
        <taxon>Agaricomycetes</taxon>
        <taxon>Cantharellales</taxon>
        <taxon>Ceratobasidiaceae</taxon>
        <taxon>Rhizoctonia</taxon>
    </lineage>
</organism>
<keyword evidence="6 11" id="KW-0547">Nucleotide-binding</keyword>
<evidence type="ECO:0000256" key="10">
    <source>
        <dbReference type="ARBA" id="ARBA00048344"/>
    </source>
</evidence>
<dbReference type="InterPro" id="IPR022636">
    <property type="entry name" value="S-AdoMet_synthetase_sfam"/>
</dbReference>
<dbReference type="InterPro" id="IPR022631">
    <property type="entry name" value="ADOMET_SYNTHASE_CS"/>
</dbReference>
<evidence type="ECO:0000256" key="7">
    <source>
        <dbReference type="ARBA" id="ARBA00022840"/>
    </source>
</evidence>
<evidence type="ECO:0000256" key="8">
    <source>
        <dbReference type="ARBA" id="ARBA00022842"/>
    </source>
</evidence>
<dbReference type="FunFam" id="3.30.300.10:FF:000003">
    <property type="entry name" value="S-adenosylmethionine synthase"/>
    <property type="match status" value="1"/>
</dbReference>
<accession>A0A8H3DYS4</accession>
<dbReference type="PANTHER" id="PTHR11964">
    <property type="entry name" value="S-ADENOSYLMETHIONINE SYNTHETASE"/>
    <property type="match status" value="1"/>
</dbReference>
<keyword evidence="4 11" id="KW-0808">Transferase</keyword>
<dbReference type="PROSITE" id="PS51339">
    <property type="entry name" value="PPASE_MYOTUBULARIN"/>
    <property type="match status" value="1"/>
</dbReference>
<dbReference type="Pfam" id="PF06602">
    <property type="entry name" value="Myotub-related"/>
    <property type="match status" value="1"/>
</dbReference>
<keyword evidence="9 11" id="KW-0630">Potassium</keyword>
<dbReference type="GO" id="GO:0005524">
    <property type="term" value="F:ATP binding"/>
    <property type="evidence" value="ECO:0007669"/>
    <property type="project" value="UniProtKB-KW"/>
</dbReference>
<dbReference type="InterPro" id="IPR048994">
    <property type="entry name" value="PH-GRAM_MTMR6-9"/>
</dbReference>
<dbReference type="FunFam" id="3.30.300.10:FF:000001">
    <property type="entry name" value="S-adenosylmethionine synthase"/>
    <property type="match status" value="1"/>
</dbReference>
<feature type="region of interest" description="Disordered" evidence="13">
    <location>
        <begin position="766"/>
        <end position="847"/>
    </location>
</feature>
<dbReference type="PROSITE" id="PS00377">
    <property type="entry name" value="ADOMET_SYNTHASE_2"/>
    <property type="match status" value="1"/>
</dbReference>
<evidence type="ECO:0000259" key="14">
    <source>
        <dbReference type="PROSITE" id="PS51339"/>
    </source>
</evidence>
<sequence length="1390" mass="153072">MFCVAGHDVQRPTHPRLHVRDARDAQIMFEACRLGLLTPVSRRLNDSERAMFIKSGSVFVWQEADDDIGLKRWTDGLMWSCSRMREPFLFYEEKTLGDQFDPNNRSRMGTKHAKELPSTGLLVKQTYSAIVTLPGSPPDAKKRKWHITCYFTHDDFPHLPTLDMDPGTLHLTAHHIIFRKDDDQETWIPYPLISLVTRLPQTHTGSSPISIRCRTFENLSLYFETPQDALDVFDSIRESTVATSVTKLYAFYYSPPPGTTRDGWSMFTPRDEFGRMGLGTRTKAWRFTEINKDYSFCPTYPATMVVPARISDATLSYAAKYRSKARIPSLSYLHWGNFATITRCSQPMVGLTNNRSVQDEKLIEAIFQSHHSAHSVYAGPPDGRSRSTSSPVYGATPVNLIIDARPTTNAMANAAKGAGTENMDNYKEARKVYLGIDNIHVMRDSLARVAEALYEADMLASMSGSNSVPSDALGPEVPRLGFLDRQTLRRSGWIKHLTSILDGTLMIVKTIHVSASHALLHCSDGWDRTAQLSSLAQICLDPYFRTLRGFYVLVEKEWLSFGHKFLDRCGHLSSEKLFVTAPSEGGSGSDAAQAFFASVQNKFSGQSHLKETSPVFHQFLESLWQILRQFPTRFEYNEDFLLKVHYHLNSCQFGTFLFNCERERRVAEGNQPTGEQQTHSAWDWFEANRSQWLNPDYDPSSNIPTRDTSVLIPDAKDVRFWYRLYGRGDEEMNGGGLANQATAAGVELRGSVVGLEDDPVLAGSPLAVLTPSATPPPPGDLSALGASQRASYQPRSPTRIKRTPSGLASTTGTPPPTGPRQDGFRPFASSNSSLSLQNSANDVSPSSRAWRNAAEGLAVGAGGMRSVWASLSSNATAAFQAAQAAYDTNIREYSTSSTESGSSAREDILSQGGELPTVSRMGSLGRNSGSASVTRSAPIPDVLGNPWLDETPATPSSVPASAPRRDIIAPTPIGPTGLNPLADPDKQPWVPILQNNKMTLNGSSVHAALAPGHFLFTSESVGEGHPDKICDQVSDAILDACLEQDPHSKVACETASKTGMIMVFGEISTQAKIDYQAVIRNTIKQIGYDDSSKGFDYKTCNILVAIEQQSPDIAQGLDHGSLEAHGAGDQGIMFGYATDETPEYMPLTIMLAHKLNKAMSIARRSGALPWLRPDSKTQVTIEYKKDGGATIPLRVDTIVISTQHSDDISTEELRKEIKEKIIQEVIPAKLLDDKTIYHIQPSGRFVIGGPQGDAGLTGRKIIVDTYGGWGAHGGGAFSGKDFSKVDRSAAYTARWIAKSLVAAGLARRALVQLSYAIGVAEPLSIYVDTYGTGKKTDEELVDIIRKHWDLRPGVIVRELNLQRPQYLKTASYGHFGNDEYEWEKPKQLSF</sequence>
<keyword evidence="3 11" id="KW-0554">One-carbon metabolism</keyword>
<dbReference type="Gene3D" id="2.30.29.30">
    <property type="entry name" value="Pleckstrin-homology domain (PH domain)/Phosphotyrosine-binding domain (PTB)"/>
    <property type="match status" value="1"/>
</dbReference>
<dbReference type="NCBIfam" id="TIGR01034">
    <property type="entry name" value="metK"/>
    <property type="match status" value="1"/>
</dbReference>
<dbReference type="InterPro" id="IPR022630">
    <property type="entry name" value="S-AdoMet_synt_C"/>
</dbReference>
<evidence type="ECO:0000256" key="2">
    <source>
        <dbReference type="ARBA" id="ARBA00009685"/>
    </source>
</evidence>
<dbReference type="SUPFAM" id="SSF55973">
    <property type="entry name" value="S-adenosylmethionine synthetase"/>
    <property type="match status" value="3"/>
</dbReference>
<dbReference type="EC" id="2.5.1.6" evidence="11"/>
<keyword evidence="5 11" id="KW-0479">Metal-binding</keyword>
<evidence type="ECO:0000256" key="1">
    <source>
        <dbReference type="ARBA" id="ARBA00005224"/>
    </source>
</evidence>
<dbReference type="InterPro" id="IPR018608">
    <property type="entry name" value="Gti1/Pac2"/>
</dbReference>
<dbReference type="CDD" id="cd17666">
    <property type="entry name" value="PTP-MTM-like_fungal"/>
    <property type="match status" value="1"/>
</dbReference>
<dbReference type="GO" id="GO:0006555">
    <property type="term" value="P:methionine metabolic process"/>
    <property type="evidence" value="ECO:0007669"/>
    <property type="project" value="UniProtKB-ARBA"/>
</dbReference>
<dbReference type="PROSITE" id="PS00376">
    <property type="entry name" value="ADOMET_SYNTHASE_1"/>
    <property type="match status" value="1"/>
</dbReference>
<proteinExistence type="inferred from homology"/>
<dbReference type="Pfam" id="PF21098">
    <property type="entry name" value="PH-GRAM_MTMR6-like"/>
    <property type="match status" value="1"/>
</dbReference>
<evidence type="ECO:0000313" key="15">
    <source>
        <dbReference type="EMBL" id="CAE7110605.1"/>
    </source>
</evidence>
<dbReference type="SUPFAM" id="SSF52799">
    <property type="entry name" value="(Phosphotyrosine protein) phosphatases II"/>
    <property type="match status" value="1"/>
</dbReference>
<dbReference type="HAMAP" id="MF_00086">
    <property type="entry name" value="S_AdoMet_synth1"/>
    <property type="match status" value="1"/>
</dbReference>
<feature type="compositionally biased region" description="Low complexity" evidence="13">
    <location>
        <begin position="828"/>
        <end position="841"/>
    </location>
</feature>
<feature type="compositionally biased region" description="Polar residues" evidence="13">
    <location>
        <begin position="925"/>
        <end position="935"/>
    </location>
</feature>
<dbReference type="InterPro" id="IPR029021">
    <property type="entry name" value="Prot-tyrosine_phosphatase-like"/>
</dbReference>
<reference evidence="15" key="1">
    <citation type="submission" date="2021-01" db="EMBL/GenBank/DDBJ databases">
        <authorList>
            <person name="Kaushik A."/>
        </authorList>
    </citation>
    <scope>NUCLEOTIDE SEQUENCE</scope>
    <source>
        <strain evidence="15">AG5</strain>
    </source>
</reference>
<dbReference type="GO" id="GO:0006730">
    <property type="term" value="P:one-carbon metabolic process"/>
    <property type="evidence" value="ECO:0007669"/>
    <property type="project" value="UniProtKB-KW"/>
</dbReference>
<dbReference type="Pfam" id="PF02773">
    <property type="entry name" value="S-AdoMet_synt_C"/>
    <property type="match status" value="1"/>
</dbReference>
<dbReference type="FunFam" id="3.30.300.10:FF:000004">
    <property type="entry name" value="S-adenosylmethionine synthase"/>
    <property type="match status" value="1"/>
</dbReference>
<name>A0A8H3DYS4_9AGAM</name>
<dbReference type="UniPathway" id="UPA00315">
    <property type="reaction ID" value="UER00080"/>
</dbReference>
<evidence type="ECO:0000256" key="9">
    <source>
        <dbReference type="ARBA" id="ARBA00022958"/>
    </source>
</evidence>
<evidence type="ECO:0000313" key="16">
    <source>
        <dbReference type="Proteomes" id="UP000663827"/>
    </source>
</evidence>
<dbReference type="GO" id="GO:0046872">
    <property type="term" value="F:metal ion binding"/>
    <property type="evidence" value="ECO:0007669"/>
    <property type="project" value="UniProtKB-KW"/>
</dbReference>
<dbReference type="Gene3D" id="3.30.300.10">
    <property type="match status" value="3"/>
</dbReference>
<dbReference type="InterPro" id="IPR010569">
    <property type="entry name" value="Myotubularin-like_Pase_dom"/>
</dbReference>
<dbReference type="InterPro" id="IPR022629">
    <property type="entry name" value="S-AdoMet_synt_central"/>
</dbReference>
<comment type="cofactor">
    <cofactor evidence="11">
        <name>K(+)</name>
        <dbReference type="ChEBI" id="CHEBI:29103"/>
    </cofactor>
    <text evidence="11">Binds 1 potassium ion per subunit. The potassium ion interacts primarily with the substrate.</text>
</comment>
<dbReference type="GO" id="GO:0006556">
    <property type="term" value="P:S-adenosylmethionine biosynthetic process"/>
    <property type="evidence" value="ECO:0007669"/>
    <property type="project" value="UniProtKB-UniPathway"/>
</dbReference>
<feature type="compositionally biased region" description="Low complexity" evidence="13">
    <location>
        <begin position="951"/>
        <end position="962"/>
    </location>
</feature>
<dbReference type="InterPro" id="IPR022628">
    <property type="entry name" value="S-AdoMet_synt_N"/>
</dbReference>
<comment type="pathway">
    <text evidence="1 11">Amino-acid biosynthesis; S-adenosyl-L-methionine biosynthesis; S-adenosyl-L-methionine from L-methionine: step 1/1.</text>
</comment>
<protein>
    <recommendedName>
        <fullName evidence="11">S-adenosylmethionine synthase</fullName>
        <ecNumber evidence="11">2.5.1.6</ecNumber>
    </recommendedName>
</protein>
<comment type="function">
    <text evidence="11">Catalyzes the formation of S-adenosylmethionine from methionine and ATP.</text>
</comment>
<gene>
    <name evidence="15" type="ORF">RDB_LOCUS47978</name>
</gene>
<evidence type="ECO:0000256" key="11">
    <source>
        <dbReference type="RuleBase" id="RU000541"/>
    </source>
</evidence>
<feature type="region of interest" description="Disordered" evidence="13">
    <location>
        <begin position="913"/>
        <end position="966"/>
    </location>
</feature>
<evidence type="ECO:0000256" key="5">
    <source>
        <dbReference type="ARBA" id="ARBA00022723"/>
    </source>
</evidence>
<comment type="catalytic activity">
    <reaction evidence="10 11">
        <text>L-methionine + ATP + H2O = S-adenosyl-L-methionine + phosphate + diphosphate</text>
        <dbReference type="Rhea" id="RHEA:21080"/>
        <dbReference type="ChEBI" id="CHEBI:15377"/>
        <dbReference type="ChEBI" id="CHEBI:30616"/>
        <dbReference type="ChEBI" id="CHEBI:33019"/>
        <dbReference type="ChEBI" id="CHEBI:43474"/>
        <dbReference type="ChEBI" id="CHEBI:57844"/>
        <dbReference type="ChEBI" id="CHEBI:59789"/>
        <dbReference type="EC" id="2.5.1.6"/>
    </reaction>
</comment>
<feature type="domain" description="Myotubularin phosphatase" evidence="14">
    <location>
        <begin position="263"/>
        <end position="725"/>
    </location>
</feature>
<dbReference type="SUPFAM" id="SSF50729">
    <property type="entry name" value="PH domain-like"/>
    <property type="match status" value="1"/>
</dbReference>